<dbReference type="EMBL" id="JAWZYT010000625">
    <property type="protein sequence ID" value="KAK4321025.1"/>
    <property type="molecule type" value="Genomic_DNA"/>
</dbReference>
<evidence type="ECO:0000256" key="1">
    <source>
        <dbReference type="PROSITE-ProRule" id="PRU00042"/>
    </source>
</evidence>
<comment type="caution">
    <text evidence="5">The sequence shown here is derived from an EMBL/GenBank/DDBJ whole genome shotgun (WGS) entry which is preliminary data.</text>
</comment>
<feature type="region of interest" description="Disordered" evidence="2">
    <location>
        <begin position="328"/>
        <end position="356"/>
    </location>
</feature>
<keyword evidence="1" id="KW-0862">Zinc</keyword>
<evidence type="ECO:0000259" key="3">
    <source>
        <dbReference type="PROSITE" id="PS50157"/>
    </source>
</evidence>
<keyword evidence="1" id="KW-0863">Zinc-finger</keyword>
<dbReference type="InterPro" id="IPR013087">
    <property type="entry name" value="Znf_C2H2_type"/>
</dbReference>
<dbReference type="PROSITE" id="PS50878">
    <property type="entry name" value="RT_POL"/>
    <property type="match status" value="1"/>
</dbReference>
<dbReference type="GO" id="GO:0008270">
    <property type="term" value="F:zinc ion binding"/>
    <property type="evidence" value="ECO:0007669"/>
    <property type="project" value="UniProtKB-KW"/>
</dbReference>
<evidence type="ECO:0008006" key="7">
    <source>
        <dbReference type="Google" id="ProtNLM"/>
    </source>
</evidence>
<protein>
    <recommendedName>
        <fullName evidence="7">C2H2-type domain-containing protein</fullName>
    </recommendedName>
</protein>
<dbReference type="PANTHER" id="PTHR47027:SF20">
    <property type="entry name" value="REVERSE TRANSCRIPTASE-LIKE PROTEIN WITH RNA-DIRECTED DNA POLYMERASE DOMAIN"/>
    <property type="match status" value="1"/>
</dbReference>
<organism evidence="5 6">
    <name type="scientific">Petrolisthes manimaculis</name>
    <dbReference type="NCBI Taxonomy" id="1843537"/>
    <lineage>
        <taxon>Eukaryota</taxon>
        <taxon>Metazoa</taxon>
        <taxon>Ecdysozoa</taxon>
        <taxon>Arthropoda</taxon>
        <taxon>Crustacea</taxon>
        <taxon>Multicrustacea</taxon>
        <taxon>Malacostraca</taxon>
        <taxon>Eumalacostraca</taxon>
        <taxon>Eucarida</taxon>
        <taxon>Decapoda</taxon>
        <taxon>Pleocyemata</taxon>
        <taxon>Anomura</taxon>
        <taxon>Galatheoidea</taxon>
        <taxon>Porcellanidae</taxon>
        <taxon>Petrolisthes</taxon>
    </lineage>
</organism>
<dbReference type="PANTHER" id="PTHR47027">
    <property type="entry name" value="REVERSE TRANSCRIPTASE DOMAIN-CONTAINING PROTEIN"/>
    <property type="match status" value="1"/>
</dbReference>
<evidence type="ECO:0000313" key="6">
    <source>
        <dbReference type="Proteomes" id="UP001292094"/>
    </source>
</evidence>
<keyword evidence="6" id="KW-1185">Reference proteome</keyword>
<name>A0AAE1Q7L8_9EUCA</name>
<proteinExistence type="predicted"/>
<evidence type="ECO:0000256" key="2">
    <source>
        <dbReference type="SAM" id="MobiDB-lite"/>
    </source>
</evidence>
<gene>
    <name evidence="5" type="ORF">Pmani_008133</name>
</gene>
<dbReference type="PROSITE" id="PS50157">
    <property type="entry name" value="ZINC_FINGER_C2H2_2"/>
    <property type="match status" value="1"/>
</dbReference>
<feature type="domain" description="C2H2-type" evidence="3">
    <location>
        <begin position="359"/>
        <end position="381"/>
    </location>
</feature>
<reference evidence="5" key="1">
    <citation type="submission" date="2023-11" db="EMBL/GenBank/DDBJ databases">
        <title>Genome assemblies of two species of porcelain crab, Petrolisthes cinctipes and Petrolisthes manimaculis (Anomura: Porcellanidae).</title>
        <authorList>
            <person name="Angst P."/>
        </authorList>
    </citation>
    <scope>NUCLEOTIDE SEQUENCE</scope>
    <source>
        <strain evidence="5">PB745_02</strain>
        <tissue evidence="5">Gill</tissue>
    </source>
</reference>
<evidence type="ECO:0000313" key="5">
    <source>
        <dbReference type="EMBL" id="KAK4321025.1"/>
    </source>
</evidence>
<sequence length="381" mass="44320">MIFAVRQIQEKCREQQLPLQMAFIDLTKAFDLVSRHSEEGIHLHTRSDGKLFNLARLKAKTKVRRVLIRELFFADDAAVVLHSEEHLQQLISKFTRAYKEFGLTISIKKTNVMGQGVNSPPSIYIDNKALDVAENFTYLGTTITNNLSLNTEIDRRIAKASAVMSRLNKRVWCNKHLIINTKLKVYQACVLSILLYGAESWTTYGTQETRLESFHLRNLRRILGIRWQDKVTNTVVLKRAKSPSLHMLLSQRRLRWLGHVHRMRDGRIPKDILYGEIAAGRRPAGRPSLRFKDVWKRDMKQTNIDKTSWGDKASIRSTWKSQVKEGIKKGEKKRLKHLAEKRARRKQRETTEPAQPTEHLCEICEKDCKSRIGLISHRRRH</sequence>
<feature type="domain" description="Reverse transcriptase" evidence="4">
    <location>
        <begin position="1"/>
        <end position="143"/>
    </location>
</feature>
<evidence type="ECO:0000259" key="4">
    <source>
        <dbReference type="PROSITE" id="PS50878"/>
    </source>
</evidence>
<dbReference type="AlphaFoldDB" id="A0AAE1Q7L8"/>
<keyword evidence="1" id="KW-0479">Metal-binding</keyword>
<dbReference type="Proteomes" id="UP001292094">
    <property type="component" value="Unassembled WGS sequence"/>
</dbReference>
<dbReference type="PROSITE" id="PS00028">
    <property type="entry name" value="ZINC_FINGER_C2H2_1"/>
    <property type="match status" value="1"/>
</dbReference>
<accession>A0AAE1Q7L8</accession>
<dbReference type="InterPro" id="IPR000477">
    <property type="entry name" value="RT_dom"/>
</dbReference>